<sequence>ITSMAFSTDGRRLVTGFYNKYAVVWDAATGEELLRMADTNTPDFTRSVVFSCDGSRIACGTDEATIYVWDSMTGARVIGPLSHSGSSRVVNVVAWSTDGECFLSGCQTGEVILWNITSPNGNQPITKIHHPGCSEENHLSSLVFSSDGSQIASSSRRGDVHVWDSKTGGI</sequence>
<evidence type="ECO:0000256" key="2">
    <source>
        <dbReference type="ARBA" id="ARBA00022737"/>
    </source>
</evidence>
<dbReference type="PANTHER" id="PTHR19848:SF8">
    <property type="entry name" value="F-BOX AND WD REPEAT DOMAIN CONTAINING 7"/>
    <property type="match status" value="1"/>
</dbReference>
<evidence type="ECO:0000313" key="4">
    <source>
        <dbReference type="EMBL" id="KZP23205.1"/>
    </source>
</evidence>
<feature type="non-terminal residue" evidence="4">
    <location>
        <position position="170"/>
    </location>
</feature>
<dbReference type="SMART" id="SM00320">
    <property type="entry name" value="WD40"/>
    <property type="match status" value="3"/>
</dbReference>
<feature type="repeat" description="WD" evidence="3">
    <location>
        <begin position="132"/>
        <end position="170"/>
    </location>
</feature>
<dbReference type="Proteomes" id="UP000076532">
    <property type="component" value="Unassembled WGS sequence"/>
</dbReference>
<dbReference type="PROSITE" id="PS00678">
    <property type="entry name" value="WD_REPEATS_1"/>
    <property type="match status" value="1"/>
</dbReference>
<feature type="repeat" description="WD" evidence="3">
    <location>
        <begin position="83"/>
        <end position="118"/>
    </location>
</feature>
<evidence type="ECO:0000313" key="5">
    <source>
        <dbReference type="Proteomes" id="UP000076532"/>
    </source>
</evidence>
<proteinExistence type="predicted"/>
<name>A0A166LQ60_9AGAM</name>
<dbReference type="InterPro" id="IPR015943">
    <property type="entry name" value="WD40/YVTN_repeat-like_dom_sf"/>
</dbReference>
<protein>
    <submittedName>
        <fullName evidence="4">WD40 repeat-like protein</fullName>
    </submittedName>
</protein>
<keyword evidence="2" id="KW-0677">Repeat</keyword>
<dbReference type="Pfam" id="PF00400">
    <property type="entry name" value="WD40"/>
    <property type="match status" value="4"/>
</dbReference>
<dbReference type="SUPFAM" id="SSF50978">
    <property type="entry name" value="WD40 repeat-like"/>
    <property type="match status" value="1"/>
</dbReference>
<organism evidence="4 5">
    <name type="scientific">Athelia psychrophila</name>
    <dbReference type="NCBI Taxonomy" id="1759441"/>
    <lineage>
        <taxon>Eukaryota</taxon>
        <taxon>Fungi</taxon>
        <taxon>Dikarya</taxon>
        <taxon>Basidiomycota</taxon>
        <taxon>Agaricomycotina</taxon>
        <taxon>Agaricomycetes</taxon>
        <taxon>Agaricomycetidae</taxon>
        <taxon>Atheliales</taxon>
        <taxon>Atheliaceae</taxon>
        <taxon>Athelia</taxon>
    </lineage>
</organism>
<gene>
    <name evidence="4" type="ORF">FIBSPDRAFT_661611</name>
</gene>
<dbReference type="OrthoDB" id="411991at2759"/>
<accession>A0A166LQ60</accession>
<evidence type="ECO:0000256" key="1">
    <source>
        <dbReference type="ARBA" id="ARBA00022574"/>
    </source>
</evidence>
<dbReference type="InterPro" id="IPR001680">
    <property type="entry name" value="WD40_rpt"/>
</dbReference>
<dbReference type="STRING" id="436010.A0A166LQ60"/>
<dbReference type="PANTHER" id="PTHR19848">
    <property type="entry name" value="WD40 REPEAT PROTEIN"/>
    <property type="match status" value="1"/>
</dbReference>
<dbReference type="InterPro" id="IPR019775">
    <property type="entry name" value="WD40_repeat_CS"/>
</dbReference>
<dbReference type="EMBL" id="KV417534">
    <property type="protein sequence ID" value="KZP23205.1"/>
    <property type="molecule type" value="Genomic_DNA"/>
</dbReference>
<feature type="repeat" description="WD" evidence="3">
    <location>
        <begin position="1"/>
        <end position="35"/>
    </location>
</feature>
<dbReference type="Gene3D" id="2.130.10.10">
    <property type="entry name" value="YVTN repeat-like/Quinoprotein amine dehydrogenase"/>
    <property type="match status" value="2"/>
</dbReference>
<evidence type="ECO:0000256" key="3">
    <source>
        <dbReference type="PROSITE-ProRule" id="PRU00221"/>
    </source>
</evidence>
<dbReference type="InterPro" id="IPR036322">
    <property type="entry name" value="WD40_repeat_dom_sf"/>
</dbReference>
<dbReference type="PROSITE" id="PS50294">
    <property type="entry name" value="WD_REPEATS_REGION"/>
    <property type="match status" value="2"/>
</dbReference>
<reference evidence="4 5" key="1">
    <citation type="journal article" date="2016" name="Mol. Biol. Evol.">
        <title>Comparative Genomics of Early-Diverging Mushroom-Forming Fungi Provides Insights into the Origins of Lignocellulose Decay Capabilities.</title>
        <authorList>
            <person name="Nagy L.G."/>
            <person name="Riley R."/>
            <person name="Tritt A."/>
            <person name="Adam C."/>
            <person name="Daum C."/>
            <person name="Floudas D."/>
            <person name="Sun H."/>
            <person name="Yadav J.S."/>
            <person name="Pangilinan J."/>
            <person name="Larsson K.H."/>
            <person name="Matsuura K."/>
            <person name="Barry K."/>
            <person name="Labutti K."/>
            <person name="Kuo R."/>
            <person name="Ohm R.A."/>
            <person name="Bhattacharya S.S."/>
            <person name="Shirouzu T."/>
            <person name="Yoshinaga Y."/>
            <person name="Martin F.M."/>
            <person name="Grigoriev I.V."/>
            <person name="Hibbett D.S."/>
        </authorList>
    </citation>
    <scope>NUCLEOTIDE SEQUENCE [LARGE SCALE GENOMIC DNA]</scope>
    <source>
        <strain evidence="4 5">CBS 109695</strain>
    </source>
</reference>
<feature type="non-terminal residue" evidence="4">
    <location>
        <position position="1"/>
    </location>
</feature>
<keyword evidence="1 3" id="KW-0853">WD repeat</keyword>
<dbReference type="AlphaFoldDB" id="A0A166LQ60"/>
<keyword evidence="5" id="KW-1185">Reference proteome</keyword>
<dbReference type="PROSITE" id="PS50082">
    <property type="entry name" value="WD_REPEATS_2"/>
    <property type="match status" value="3"/>
</dbReference>